<dbReference type="Pfam" id="PF21089">
    <property type="entry name" value="PKS_DH_N"/>
    <property type="match status" value="1"/>
</dbReference>
<dbReference type="InterPro" id="IPR009081">
    <property type="entry name" value="PP-bd_ACP"/>
</dbReference>
<feature type="region of interest" description="N-terminal hotdog fold" evidence="6">
    <location>
        <begin position="937"/>
        <end position="1071"/>
    </location>
</feature>
<dbReference type="GO" id="GO:0004315">
    <property type="term" value="F:3-oxoacyl-[acyl-carrier-protein] synthase activity"/>
    <property type="evidence" value="ECO:0007669"/>
    <property type="project" value="InterPro"/>
</dbReference>
<dbReference type="GO" id="GO:0031177">
    <property type="term" value="F:phosphopantetheine binding"/>
    <property type="evidence" value="ECO:0007669"/>
    <property type="project" value="InterPro"/>
</dbReference>
<feature type="region of interest" description="Disordered" evidence="7">
    <location>
        <begin position="2499"/>
        <end position="2531"/>
    </location>
</feature>
<dbReference type="OrthoDB" id="329835at2759"/>
<evidence type="ECO:0000256" key="5">
    <source>
        <dbReference type="ARBA" id="ARBA00023268"/>
    </source>
</evidence>
<dbReference type="CDD" id="cd00833">
    <property type="entry name" value="PKS"/>
    <property type="match status" value="1"/>
</dbReference>
<keyword evidence="2" id="KW-0597">Phosphoprotein</keyword>
<dbReference type="InterPro" id="IPR013968">
    <property type="entry name" value="PKS_KR"/>
</dbReference>
<dbReference type="InterPro" id="IPR049900">
    <property type="entry name" value="PKS_mFAS_DH"/>
</dbReference>
<evidence type="ECO:0000313" key="11">
    <source>
        <dbReference type="EMBL" id="OJJ34622.1"/>
    </source>
</evidence>
<dbReference type="GO" id="GO:0032259">
    <property type="term" value="P:methylation"/>
    <property type="evidence" value="ECO:0007669"/>
    <property type="project" value="UniProtKB-KW"/>
</dbReference>
<evidence type="ECO:0000259" key="8">
    <source>
        <dbReference type="PROSITE" id="PS50075"/>
    </source>
</evidence>
<dbReference type="GeneID" id="63751668"/>
<dbReference type="RefSeq" id="XP_040688298.1">
    <property type="nucleotide sequence ID" value="XM_040835820.1"/>
</dbReference>
<dbReference type="Pfam" id="PF00550">
    <property type="entry name" value="PP-binding"/>
    <property type="match status" value="1"/>
</dbReference>
<evidence type="ECO:0000259" key="10">
    <source>
        <dbReference type="PROSITE" id="PS52019"/>
    </source>
</evidence>
<evidence type="ECO:0000256" key="4">
    <source>
        <dbReference type="ARBA" id="ARBA00022679"/>
    </source>
</evidence>
<reference evidence="12" key="1">
    <citation type="journal article" date="2017" name="Genome Biol.">
        <title>Comparative genomics reveals high biological diversity and specific adaptations in the industrially and medically important fungal genus Aspergillus.</title>
        <authorList>
            <person name="de Vries R.P."/>
            <person name="Riley R."/>
            <person name="Wiebenga A."/>
            <person name="Aguilar-Osorio G."/>
            <person name="Amillis S."/>
            <person name="Uchima C.A."/>
            <person name="Anderluh G."/>
            <person name="Asadollahi M."/>
            <person name="Askin M."/>
            <person name="Barry K."/>
            <person name="Battaglia E."/>
            <person name="Bayram O."/>
            <person name="Benocci T."/>
            <person name="Braus-Stromeyer S.A."/>
            <person name="Caldana C."/>
            <person name="Canovas D."/>
            <person name="Cerqueira G.C."/>
            <person name="Chen F."/>
            <person name="Chen W."/>
            <person name="Choi C."/>
            <person name="Clum A."/>
            <person name="Dos Santos R.A."/>
            <person name="Damasio A.R."/>
            <person name="Diallinas G."/>
            <person name="Emri T."/>
            <person name="Fekete E."/>
            <person name="Flipphi M."/>
            <person name="Freyberg S."/>
            <person name="Gallo A."/>
            <person name="Gournas C."/>
            <person name="Habgood R."/>
            <person name="Hainaut M."/>
            <person name="Harispe M.L."/>
            <person name="Henrissat B."/>
            <person name="Hilden K.S."/>
            <person name="Hope R."/>
            <person name="Hossain A."/>
            <person name="Karabika E."/>
            <person name="Karaffa L."/>
            <person name="Karanyi Z."/>
            <person name="Krasevec N."/>
            <person name="Kuo A."/>
            <person name="Kusch H."/>
            <person name="LaButti K."/>
            <person name="Lagendijk E.L."/>
            <person name="Lapidus A."/>
            <person name="Levasseur A."/>
            <person name="Lindquist E."/>
            <person name="Lipzen A."/>
            <person name="Logrieco A.F."/>
            <person name="MacCabe A."/>
            <person name="Maekelae M.R."/>
            <person name="Malavazi I."/>
            <person name="Melin P."/>
            <person name="Meyer V."/>
            <person name="Mielnichuk N."/>
            <person name="Miskei M."/>
            <person name="Molnar A.P."/>
            <person name="Mule G."/>
            <person name="Ngan C.Y."/>
            <person name="Orejas M."/>
            <person name="Orosz E."/>
            <person name="Ouedraogo J.P."/>
            <person name="Overkamp K.M."/>
            <person name="Park H.-S."/>
            <person name="Perrone G."/>
            <person name="Piumi F."/>
            <person name="Punt P.J."/>
            <person name="Ram A.F."/>
            <person name="Ramon A."/>
            <person name="Rauscher S."/>
            <person name="Record E."/>
            <person name="Riano-Pachon D.M."/>
            <person name="Robert V."/>
            <person name="Roehrig J."/>
            <person name="Ruller R."/>
            <person name="Salamov A."/>
            <person name="Salih N.S."/>
            <person name="Samson R.A."/>
            <person name="Sandor E."/>
            <person name="Sanguinetti M."/>
            <person name="Schuetze T."/>
            <person name="Sepcic K."/>
            <person name="Shelest E."/>
            <person name="Sherlock G."/>
            <person name="Sophianopoulou V."/>
            <person name="Squina F.M."/>
            <person name="Sun H."/>
            <person name="Susca A."/>
            <person name="Todd R.B."/>
            <person name="Tsang A."/>
            <person name="Unkles S.E."/>
            <person name="van de Wiele N."/>
            <person name="van Rossen-Uffink D."/>
            <person name="Oliveira J.V."/>
            <person name="Vesth T.C."/>
            <person name="Visser J."/>
            <person name="Yu J.-H."/>
            <person name="Zhou M."/>
            <person name="Andersen M.R."/>
            <person name="Archer D.B."/>
            <person name="Baker S.E."/>
            <person name="Benoit I."/>
            <person name="Brakhage A.A."/>
            <person name="Braus G.H."/>
            <person name="Fischer R."/>
            <person name="Frisvad J.C."/>
            <person name="Goldman G.H."/>
            <person name="Houbraken J."/>
            <person name="Oakley B."/>
            <person name="Pocsi I."/>
            <person name="Scazzocchio C."/>
            <person name="Seiboth B."/>
            <person name="vanKuyk P.A."/>
            <person name="Wortman J."/>
            <person name="Dyer P.S."/>
            <person name="Grigoriev I.V."/>
        </authorList>
    </citation>
    <scope>NUCLEOTIDE SEQUENCE [LARGE SCALE GENOMIC DNA]</scope>
    <source>
        <strain evidence="12">DTO 134E9</strain>
    </source>
</reference>
<dbReference type="InterPro" id="IPR018201">
    <property type="entry name" value="Ketoacyl_synth_AS"/>
</dbReference>
<dbReference type="InterPro" id="IPR020806">
    <property type="entry name" value="PKS_PP-bd"/>
</dbReference>
<feature type="domain" description="Ketosynthase family 3 (KS3)" evidence="9">
    <location>
        <begin position="5"/>
        <end position="438"/>
    </location>
</feature>
<dbReference type="FunFam" id="3.40.47.10:FF:000019">
    <property type="entry name" value="Polyketide synthase type I"/>
    <property type="match status" value="1"/>
</dbReference>
<dbReference type="PANTHER" id="PTHR43775">
    <property type="entry name" value="FATTY ACID SYNTHASE"/>
    <property type="match status" value="1"/>
</dbReference>
<dbReference type="InterPro" id="IPR020841">
    <property type="entry name" value="PKS_Beta-ketoAc_synthase_dom"/>
</dbReference>
<dbReference type="InterPro" id="IPR032821">
    <property type="entry name" value="PKS_assoc"/>
</dbReference>
<dbReference type="SUPFAM" id="SSF47336">
    <property type="entry name" value="ACP-like"/>
    <property type="match status" value="1"/>
</dbReference>
<dbReference type="Gene3D" id="3.30.70.3290">
    <property type="match status" value="1"/>
</dbReference>
<dbReference type="Gene3D" id="3.40.50.720">
    <property type="entry name" value="NAD(P)-binding Rossmann-like Domain"/>
    <property type="match status" value="1"/>
</dbReference>
<evidence type="ECO:0000313" key="12">
    <source>
        <dbReference type="Proteomes" id="UP000184383"/>
    </source>
</evidence>
<dbReference type="CDD" id="cd02440">
    <property type="entry name" value="AdoMet_MTases"/>
    <property type="match status" value="1"/>
</dbReference>
<dbReference type="SMART" id="SM00822">
    <property type="entry name" value="PKS_KR"/>
    <property type="match status" value="1"/>
</dbReference>
<evidence type="ECO:0000256" key="3">
    <source>
        <dbReference type="ARBA" id="ARBA00022603"/>
    </source>
</evidence>
<dbReference type="InterPro" id="IPR016039">
    <property type="entry name" value="Thiolase-like"/>
</dbReference>
<dbReference type="PROSITE" id="PS00012">
    <property type="entry name" value="PHOSPHOPANTETHEINE"/>
    <property type="match status" value="1"/>
</dbReference>
<dbReference type="Pfam" id="PF14765">
    <property type="entry name" value="PS-DH"/>
    <property type="match status" value="1"/>
</dbReference>
<dbReference type="InterPro" id="IPR006162">
    <property type="entry name" value="Ppantetheine_attach_site"/>
</dbReference>
<dbReference type="Gene3D" id="3.10.129.110">
    <property type="entry name" value="Polyketide synthase dehydratase"/>
    <property type="match status" value="1"/>
</dbReference>
<dbReference type="EMBL" id="KV878213">
    <property type="protein sequence ID" value="OJJ34622.1"/>
    <property type="molecule type" value="Genomic_DNA"/>
</dbReference>
<dbReference type="SMART" id="SM00827">
    <property type="entry name" value="PKS_AT"/>
    <property type="match status" value="1"/>
</dbReference>
<dbReference type="SUPFAM" id="SSF53901">
    <property type="entry name" value="Thiolase-like"/>
    <property type="match status" value="1"/>
</dbReference>
<dbReference type="SMART" id="SM00823">
    <property type="entry name" value="PKS_PP"/>
    <property type="match status" value="1"/>
</dbReference>
<name>A0A1L9RI62_ASPWE</name>
<dbReference type="SMART" id="SM00825">
    <property type="entry name" value="PKS_KS"/>
    <property type="match status" value="1"/>
</dbReference>
<dbReference type="SMART" id="SM00826">
    <property type="entry name" value="PKS_DH"/>
    <property type="match status" value="1"/>
</dbReference>
<keyword evidence="12" id="KW-1185">Reference proteome</keyword>
<dbReference type="InterPro" id="IPR014030">
    <property type="entry name" value="Ketoacyl_synth_N"/>
</dbReference>
<evidence type="ECO:0000259" key="9">
    <source>
        <dbReference type="PROSITE" id="PS52004"/>
    </source>
</evidence>
<keyword evidence="1" id="KW-0596">Phosphopantetheine</keyword>
<dbReference type="Pfam" id="PF08242">
    <property type="entry name" value="Methyltransf_12"/>
    <property type="match status" value="1"/>
</dbReference>
<dbReference type="InterPro" id="IPR016035">
    <property type="entry name" value="Acyl_Trfase/lysoPLipase"/>
</dbReference>
<dbReference type="SUPFAM" id="SSF53335">
    <property type="entry name" value="S-adenosyl-L-methionine-dependent methyltransferases"/>
    <property type="match status" value="1"/>
</dbReference>
<organism evidence="11 12">
    <name type="scientific">Aspergillus wentii DTO 134E9</name>
    <dbReference type="NCBI Taxonomy" id="1073089"/>
    <lineage>
        <taxon>Eukaryota</taxon>
        <taxon>Fungi</taxon>
        <taxon>Dikarya</taxon>
        <taxon>Ascomycota</taxon>
        <taxon>Pezizomycotina</taxon>
        <taxon>Eurotiomycetes</taxon>
        <taxon>Eurotiomycetidae</taxon>
        <taxon>Eurotiales</taxon>
        <taxon>Aspergillaceae</taxon>
        <taxon>Aspergillus</taxon>
        <taxon>Aspergillus subgen. Cremei</taxon>
    </lineage>
</organism>
<dbReference type="InterPro" id="IPR057326">
    <property type="entry name" value="KR_dom"/>
</dbReference>
<dbReference type="Pfam" id="PF00109">
    <property type="entry name" value="ketoacyl-synt"/>
    <property type="match status" value="1"/>
</dbReference>
<dbReference type="Pfam" id="PF08659">
    <property type="entry name" value="KR"/>
    <property type="match status" value="1"/>
</dbReference>
<keyword evidence="4" id="KW-0808">Transferase</keyword>
<dbReference type="InterPro" id="IPR049551">
    <property type="entry name" value="PKS_DH_C"/>
</dbReference>
<dbReference type="Pfam" id="PF02801">
    <property type="entry name" value="Ketoacyl-synt_C"/>
    <property type="match status" value="1"/>
</dbReference>
<dbReference type="InterPro" id="IPR001227">
    <property type="entry name" value="Ac_transferase_dom_sf"/>
</dbReference>
<dbReference type="PROSITE" id="PS52004">
    <property type="entry name" value="KS3_2"/>
    <property type="match status" value="1"/>
</dbReference>
<dbReference type="InterPro" id="IPR042104">
    <property type="entry name" value="PKS_dehydratase_sf"/>
</dbReference>
<feature type="active site" description="Proton donor; for dehydratase activity" evidence="6">
    <location>
        <position position="1147"/>
    </location>
</feature>
<dbReference type="InterPro" id="IPR036291">
    <property type="entry name" value="NAD(P)-bd_dom_sf"/>
</dbReference>
<feature type="domain" description="Carrier" evidence="8">
    <location>
        <begin position="2405"/>
        <end position="2491"/>
    </location>
</feature>
<dbReference type="GO" id="GO:0004312">
    <property type="term" value="F:fatty acid synthase activity"/>
    <property type="evidence" value="ECO:0007669"/>
    <property type="project" value="TreeGrafter"/>
</dbReference>
<dbReference type="GO" id="GO:0008168">
    <property type="term" value="F:methyltransferase activity"/>
    <property type="evidence" value="ECO:0007669"/>
    <property type="project" value="UniProtKB-KW"/>
</dbReference>
<dbReference type="InterPro" id="IPR050091">
    <property type="entry name" value="PKS_NRPS_Biosynth_Enz"/>
</dbReference>
<dbReference type="GO" id="GO:0044550">
    <property type="term" value="P:secondary metabolite biosynthetic process"/>
    <property type="evidence" value="ECO:0007669"/>
    <property type="project" value="TreeGrafter"/>
</dbReference>
<sequence length="2561" mass="278848">MSKHNEPIAIVGMGCRFPGASNNSSKLWDLLRSPCDVSQEIPSNRFNIDRFYHKDGTHHGTTNVRRSYFLDGDVDMFDTKFFAIPPSEAEVIDPQQRLLLEVVFEAIENSGLTLDGLAGSNTAVYVGLMCQDFFAIQAQDVNSLPTYAATGVAASNASSRVSYFFNWHGPSMTIDTACSSSMVGVHEAVQALRNGTSRVAVACGTNLLVSALPYIMESNLGMLSPDGQSRMWDADANGYARGEGVASLVLKTLSSAIEDGDEIACIIREVSVNHDGRTKGLTMPSATAQASLIKATYAKAGLDPTTKSGRCQFFEAHGTGTPAGDPQEAEALCKAFFPSNNSDDDTLLVGSVKTVIGHTEGTAGIAGLMKACLALQHSTIPPNLLFNRLNPALEPFIKHLRIPLSSQPWPTLPDGEPRRASVNSFGFGGTNAHAILESYTPSSCHSAGRDGINPPACPIPTVLSAASDQSLLALLESILGFLDDKPTVDVSELAYTLSTKRSILSQRLALSALSVEQLREKITAKIEAATADSPVGTSALPSAPAILGVFTGQGAQWPTMGSRLIASIPMARRILDHLDEYLATLPECHRPRWNLMDELSADSTSRLSEAALSQPLCTAVQIILVDLLRTAGVRFGAVVGHSSGEIGAAYAAGYLSSYDAIRIAYYRGYFAKLAAGPSAEKGGMMAVGTSFDDANDLCELDDFNGRLSVAAHNSSTSVTLSGDVDAITEAQAVFEEEAKFVRTLRVDTAYHSVHMLRCVSPYLRALQHCRIQPLKPNDDAPQWFSSVHDGRLISNQDFNDLAGQYWVDNMTQPVLFYPAIQKCMSSVNINYALEVGPHPALQGPATECILAATGQSIPYSGVLKRGKNDVEAFSDALGSAWVHFGLTGVDLGIFYRACHKEPAILRGLPSYPWNHDRVLWAESRISKYFRTQGGRFHDLLGTLTADGPVEEWRWRNVLKAKELKWLSGHVLQGQTVFPGTGYIALAMEAAMEIAAVEGEPVESIDLFDLEIRKAIAINDTTGTELLVSMTNVTTEVGFITADFAAYSTVSKDSGQLALNCSGSVRITLGSDITHHFSIRSPPPSSMAVVDVDRFYQVLHDDFGYGYEGPFRGLTRILRKSGFSTATIQCHPFAEDETSLLFHPGMLDSALQGLNAAYSAPGDGRLWSIVAPTSCRRVTMIPALCGERMTDQVEVDCNITDPRNGFITGDVDVYSSNYEQRIIEIEGMKFSPFAAPTAEDDRLMFQESFLSVDRPDADLVFGNRQSSPEERTKGLDAERAAFFYLKNLHLSVSPKEREKLPWYRQALIKNAEKLYYYVKDGKHSFASPTWINDTREMILDIMESHGDDADFNLTKAVGEHLLIPSVLNGETSILEYMTANNYLDRYYIDAIGFGLLNDLIAGIMEQICTKFPSMDFLEIGAGTGGATQAVLGRIKHAYSSYTYTDISNGFFERAAGEKFQAHAHKMAFKTLNIEKDPASQGFHPHSYDVIIASNVLHATKSLKETLEHTRSLLKPGGYLVMVEVIRTDVMRHGLVMGGLPGWWIGEQDGRLGGPSITIEQWDAVLRETGFGGIETNSPMPDPMVVPGSVIVAQAQDIQFGMLRSPLGSKQKTSQGTLVILGGTTPVSSPLRSQFNTLLGPHFESIILMERLDDISGEFELWNGAHILSLMELDSNLFEGMDESRWEKLKQVLGSAASVLWLLKGSRAANPHGGTTLGLFRTLFYELPGALLQTVEVGDDFENLSPNLYIVAELMGRLRSMATMVRTGELDNFLWSFEPELVLENARLYITRIRPHAEQNARYNSAKRPISRLVDIDSTNLNLSRADNSYVLHEKHELQLSATGTHDAEYVTVRVSCSLLCSLRTPAGYVFVALGANSNTGEKMLSFSDCNSSSITVPKSWTICLNKDESEIVDAQYLSFVVAELMTQQILTIVPSTGTVLVFEPDPVIASLLSKRLADSGRKALFITTRSEVNLRRNWMYLHPHSTQRAVNSAVPKDVSLYIDTSEIVVSGTLEERLGLRIATALSPICEKITLSNLVAQQASKLPERAPESITKLLSRVTLFASSMLNAVPDGAPLNMLPLKQIISPTSPPSSNSLVDWRPEHPVPISVQPVFERMNLFRADRTYWLAGLSGDLGRSLADFMISHGAKHVVLSSRIPRVDDEWAQLHRAQGATVAYFAGDLTNFDSVKQMYNTINETMPVIGGVANGAMVLRDGSFTTLGWEDFQTVLRSKVDSTTNLNRLLSNTNEPLDWFIGLSSIVGTTGNPGQSAYSAGNCFMKAVIRQRRNQGLAGSIIDISRVIGVGYIERESSGRLTKEHQERLSSRSGALPMSEIDLHQLFAEAIVSGRPDSGLNPEVISGLAPITTEQTRDVFWATNARFSLLIRKASSAAVVGDKTSNVPVRKLLEVATTTQDVRKILLGAFKAKLRSSMFLSESDALSDSTPLVDMGVDSLVGVEMRSWFLKELGVDIPVMKILGGASIAELVDGVLDNLSQELLEKPADEQKDGPDGVVNGGANDSTSTEGSLSDAPTEYVLVQDDPKGLINERWNNGVVNPVAVAGVA</sequence>
<dbReference type="SUPFAM" id="SSF51735">
    <property type="entry name" value="NAD(P)-binding Rossmann-fold domains"/>
    <property type="match status" value="1"/>
</dbReference>
<accession>A0A1L9RI62</accession>
<dbReference type="InterPro" id="IPR029063">
    <property type="entry name" value="SAM-dependent_MTases_sf"/>
</dbReference>
<protein>
    <submittedName>
        <fullName evidence="11">Uncharacterized protein</fullName>
    </submittedName>
</protein>
<keyword evidence="5" id="KW-0511">Multifunctional enzyme</keyword>
<dbReference type="InterPro" id="IPR013217">
    <property type="entry name" value="Methyltransf_12"/>
</dbReference>
<feature type="compositionally biased region" description="Polar residues" evidence="7">
    <location>
        <begin position="2515"/>
        <end position="2524"/>
    </location>
</feature>
<dbReference type="Gene3D" id="3.40.366.10">
    <property type="entry name" value="Malonyl-Coenzyme A Acyl Carrier Protein, domain 2"/>
    <property type="match status" value="1"/>
</dbReference>
<dbReference type="PROSITE" id="PS50075">
    <property type="entry name" value="CARRIER"/>
    <property type="match status" value="1"/>
</dbReference>
<dbReference type="Pfam" id="PF16197">
    <property type="entry name" value="KAsynt_C_assoc"/>
    <property type="match status" value="1"/>
</dbReference>
<dbReference type="SUPFAM" id="SSF55048">
    <property type="entry name" value="Probable ACP-binding domain of malonyl-CoA ACP transacylase"/>
    <property type="match status" value="1"/>
</dbReference>
<dbReference type="PROSITE" id="PS00606">
    <property type="entry name" value="KS3_1"/>
    <property type="match status" value="1"/>
</dbReference>
<gene>
    <name evidence="11" type="ORF">ASPWEDRAFT_42595</name>
</gene>
<dbReference type="InterPro" id="IPR049552">
    <property type="entry name" value="PKS_DH_N"/>
</dbReference>
<evidence type="ECO:0000256" key="2">
    <source>
        <dbReference type="ARBA" id="ARBA00022553"/>
    </source>
</evidence>
<evidence type="ECO:0000256" key="6">
    <source>
        <dbReference type="PROSITE-ProRule" id="PRU01363"/>
    </source>
</evidence>
<proteinExistence type="predicted"/>
<keyword evidence="3" id="KW-0489">Methyltransferase</keyword>
<dbReference type="STRING" id="1073089.A0A1L9RI62"/>
<dbReference type="InterPro" id="IPR020807">
    <property type="entry name" value="PKS_DH"/>
</dbReference>
<dbReference type="SUPFAM" id="SSF52151">
    <property type="entry name" value="FabD/lysophospholipase-like"/>
    <property type="match status" value="1"/>
</dbReference>
<dbReference type="Gene3D" id="3.40.50.150">
    <property type="entry name" value="Vaccinia Virus protein VP39"/>
    <property type="match status" value="1"/>
</dbReference>
<feature type="region of interest" description="C-terminal hotdog fold" evidence="6">
    <location>
        <begin position="1086"/>
        <end position="1238"/>
    </location>
</feature>
<dbReference type="PROSITE" id="PS52019">
    <property type="entry name" value="PKS_MFAS_DH"/>
    <property type="match status" value="1"/>
</dbReference>
<dbReference type="InterPro" id="IPR014031">
    <property type="entry name" value="Ketoacyl_synth_C"/>
</dbReference>
<dbReference type="InterPro" id="IPR016036">
    <property type="entry name" value="Malonyl_transacylase_ACP-bd"/>
</dbReference>
<feature type="active site" description="Proton acceptor; for dehydratase activity" evidence="6">
    <location>
        <position position="969"/>
    </location>
</feature>
<dbReference type="Gene3D" id="3.40.47.10">
    <property type="match status" value="1"/>
</dbReference>
<dbReference type="InterPro" id="IPR036736">
    <property type="entry name" value="ACP-like_sf"/>
</dbReference>
<feature type="domain" description="PKS/mFAS DH" evidence="10">
    <location>
        <begin position="937"/>
        <end position="1238"/>
    </location>
</feature>
<dbReference type="InterPro" id="IPR014043">
    <property type="entry name" value="Acyl_transferase_dom"/>
</dbReference>
<evidence type="ECO:0000256" key="7">
    <source>
        <dbReference type="SAM" id="MobiDB-lite"/>
    </source>
</evidence>
<dbReference type="Proteomes" id="UP000184383">
    <property type="component" value="Unassembled WGS sequence"/>
</dbReference>
<evidence type="ECO:0000256" key="1">
    <source>
        <dbReference type="ARBA" id="ARBA00022450"/>
    </source>
</evidence>
<dbReference type="PANTHER" id="PTHR43775:SF20">
    <property type="entry name" value="HYBRID PKS-NRPS SYNTHETASE APDA"/>
    <property type="match status" value="1"/>
</dbReference>
<dbReference type="Gene3D" id="1.10.1200.10">
    <property type="entry name" value="ACP-like"/>
    <property type="match status" value="1"/>
</dbReference>
<dbReference type="GO" id="GO:0006633">
    <property type="term" value="P:fatty acid biosynthetic process"/>
    <property type="evidence" value="ECO:0007669"/>
    <property type="project" value="InterPro"/>
</dbReference>
<dbReference type="Pfam" id="PF00698">
    <property type="entry name" value="Acyl_transf_1"/>
    <property type="match status" value="1"/>
</dbReference>
<dbReference type="VEuPathDB" id="FungiDB:ASPWEDRAFT_42595"/>